<evidence type="ECO:0000259" key="1">
    <source>
        <dbReference type="Pfam" id="PF12728"/>
    </source>
</evidence>
<dbReference type="SUPFAM" id="SSF46955">
    <property type="entry name" value="Putative DNA-binding domain"/>
    <property type="match status" value="1"/>
</dbReference>
<accession>A0A1H1VI02</accession>
<dbReference type="InterPro" id="IPR009061">
    <property type="entry name" value="DNA-bd_dom_put_sf"/>
</dbReference>
<dbReference type="InterPro" id="IPR041657">
    <property type="entry name" value="HTH_17"/>
</dbReference>
<dbReference type="Gene3D" id="1.10.10.10">
    <property type="entry name" value="Winged helix-like DNA-binding domain superfamily/Winged helix DNA-binding domain"/>
    <property type="match status" value="1"/>
</dbReference>
<name>A0A1H1VI02_9PSED</name>
<organism evidence="2 3">
    <name type="scientific">Pseudomonas prosekii</name>
    <dbReference type="NCBI Taxonomy" id="1148509"/>
    <lineage>
        <taxon>Bacteria</taxon>
        <taxon>Pseudomonadati</taxon>
        <taxon>Pseudomonadota</taxon>
        <taxon>Gammaproteobacteria</taxon>
        <taxon>Pseudomonadales</taxon>
        <taxon>Pseudomonadaceae</taxon>
        <taxon>Pseudomonas</taxon>
    </lineage>
</organism>
<dbReference type="EMBL" id="LT629762">
    <property type="protein sequence ID" value="SDS84382.1"/>
    <property type="molecule type" value="Genomic_DNA"/>
</dbReference>
<reference evidence="2 3" key="1">
    <citation type="submission" date="2016-10" db="EMBL/GenBank/DDBJ databases">
        <authorList>
            <person name="de Groot N.N."/>
        </authorList>
    </citation>
    <scope>NUCLEOTIDE SEQUENCE [LARGE SCALE GENOMIC DNA]</scope>
    <source>
        <strain evidence="2 3">LMG 26867</strain>
    </source>
</reference>
<protein>
    <submittedName>
        <fullName evidence="2">DNA binding domain-containing protein, excisionase family</fullName>
    </submittedName>
</protein>
<sequence length="82" mass="8910">MTLLNASVTSDTTITSELLTTDQVATALGLSSRTLAAWRSSRTNSLPYLKTGSRVRYRPQDVATWLESRVCSATPKLARGHA</sequence>
<proteinExistence type="predicted"/>
<dbReference type="Pfam" id="PF12728">
    <property type="entry name" value="HTH_17"/>
    <property type="match status" value="1"/>
</dbReference>
<gene>
    <name evidence="2" type="ORF">SAMN05216222_2421</name>
</gene>
<evidence type="ECO:0000313" key="3">
    <source>
        <dbReference type="Proteomes" id="UP000198481"/>
    </source>
</evidence>
<dbReference type="STRING" id="1148509.SAMN05216222_2421"/>
<dbReference type="AlphaFoldDB" id="A0A1H1VI02"/>
<evidence type="ECO:0000313" key="2">
    <source>
        <dbReference type="EMBL" id="SDS84382.1"/>
    </source>
</evidence>
<feature type="domain" description="Helix-turn-helix" evidence="1">
    <location>
        <begin position="18"/>
        <end position="69"/>
    </location>
</feature>
<dbReference type="Proteomes" id="UP000198481">
    <property type="component" value="Chromosome I"/>
</dbReference>
<dbReference type="InterPro" id="IPR036388">
    <property type="entry name" value="WH-like_DNA-bd_sf"/>
</dbReference>
<dbReference type="RefSeq" id="WP_092275151.1">
    <property type="nucleotide sequence ID" value="NZ_LT629762.1"/>
</dbReference>